<evidence type="ECO:0000313" key="2">
    <source>
        <dbReference type="EMBL" id="RUT03372.1"/>
    </source>
</evidence>
<comment type="similarity">
    <text evidence="1">Belongs to the cytochrome P450 family.</text>
</comment>
<comment type="caution">
    <text evidence="2">The sequence shown here is derived from an EMBL/GenBank/DDBJ whole genome shotgun (WGS) entry which is preliminary data.</text>
</comment>
<dbReference type="GO" id="GO:0020037">
    <property type="term" value="F:heme binding"/>
    <property type="evidence" value="ECO:0007669"/>
    <property type="project" value="InterPro"/>
</dbReference>
<dbReference type="GO" id="GO:0005506">
    <property type="term" value="F:iron ion binding"/>
    <property type="evidence" value="ECO:0007669"/>
    <property type="project" value="InterPro"/>
</dbReference>
<reference evidence="2" key="1">
    <citation type="submission" date="2018-12" db="EMBL/GenBank/DDBJ databases">
        <authorList>
            <person name="Will S."/>
            <person name="Neumann-Schaal M."/>
            <person name="Henke P."/>
        </authorList>
    </citation>
    <scope>NUCLEOTIDE SEQUENCE</scope>
    <source>
        <strain evidence="2">PCC 7102</strain>
    </source>
</reference>
<proteinExistence type="inferred from homology"/>
<organism evidence="2 3">
    <name type="scientific">Dulcicalothrix desertica PCC 7102</name>
    <dbReference type="NCBI Taxonomy" id="232991"/>
    <lineage>
        <taxon>Bacteria</taxon>
        <taxon>Bacillati</taxon>
        <taxon>Cyanobacteriota</taxon>
        <taxon>Cyanophyceae</taxon>
        <taxon>Nostocales</taxon>
        <taxon>Calotrichaceae</taxon>
        <taxon>Dulcicalothrix</taxon>
    </lineage>
</organism>
<dbReference type="InterPro" id="IPR001128">
    <property type="entry name" value="Cyt_P450"/>
</dbReference>
<dbReference type="InterPro" id="IPR002401">
    <property type="entry name" value="Cyt_P450_E_grp-I"/>
</dbReference>
<dbReference type="EMBL" id="RSCL01000013">
    <property type="protein sequence ID" value="RUT03372.1"/>
    <property type="molecule type" value="Genomic_DNA"/>
</dbReference>
<dbReference type="AlphaFoldDB" id="A0A3S1CAF3"/>
<dbReference type="PANTHER" id="PTHR24305">
    <property type="entry name" value="CYTOCHROME P450"/>
    <property type="match status" value="1"/>
</dbReference>
<dbReference type="GO" id="GO:0016705">
    <property type="term" value="F:oxidoreductase activity, acting on paired donors, with incorporation or reduction of molecular oxygen"/>
    <property type="evidence" value="ECO:0007669"/>
    <property type="project" value="InterPro"/>
</dbReference>
<dbReference type="PRINTS" id="PR00463">
    <property type="entry name" value="EP450I"/>
</dbReference>
<dbReference type="Pfam" id="PF00067">
    <property type="entry name" value="p450"/>
    <property type="match status" value="1"/>
</dbReference>
<gene>
    <name evidence="2" type="ORF">DSM106972_050110</name>
</gene>
<name>A0A3S1CAF3_9CYAN</name>
<reference evidence="2" key="2">
    <citation type="journal article" date="2019" name="Genome Biol. Evol.">
        <title>Day and night: Metabolic profiles and evolutionary relationships of six axenic non-marine cyanobacteria.</title>
        <authorList>
            <person name="Will S.E."/>
            <person name="Henke P."/>
            <person name="Boedeker C."/>
            <person name="Huang S."/>
            <person name="Brinkmann H."/>
            <person name="Rohde M."/>
            <person name="Jarek M."/>
            <person name="Friedl T."/>
            <person name="Seufert S."/>
            <person name="Schumacher M."/>
            <person name="Overmann J."/>
            <person name="Neumann-Schaal M."/>
            <person name="Petersen J."/>
        </authorList>
    </citation>
    <scope>NUCLEOTIDE SEQUENCE [LARGE SCALE GENOMIC DNA]</scope>
    <source>
        <strain evidence="2">PCC 7102</strain>
    </source>
</reference>
<dbReference type="PANTHER" id="PTHR24305:SF166">
    <property type="entry name" value="CYTOCHROME P450 12A4, MITOCHONDRIAL-RELATED"/>
    <property type="match status" value="1"/>
</dbReference>
<keyword evidence="3" id="KW-1185">Reference proteome</keyword>
<evidence type="ECO:0000256" key="1">
    <source>
        <dbReference type="ARBA" id="ARBA00010617"/>
    </source>
</evidence>
<dbReference type="Proteomes" id="UP000271624">
    <property type="component" value="Unassembled WGS sequence"/>
</dbReference>
<evidence type="ECO:0008006" key="4">
    <source>
        <dbReference type="Google" id="ProtNLM"/>
    </source>
</evidence>
<sequence length="195" mass="22466">MRQRQEIDDLLYAEISERRSSKQSSESVDIFSLLMQARDENGDPMTDEELRDELLTLLFVGHETTATAMAWGLYWSHHLPEVQNKLLQEINSLGNPDPMDIFRLPYLSAFCNETLRIHPVVMLTFSRLVQEPVELLRKPLEPGTRVMGCIYLVHHREDLYPNPTNLDQSVFWNGNIHNMNLCLLVVAPVVALVTH</sequence>
<dbReference type="SUPFAM" id="SSF48264">
    <property type="entry name" value="Cytochrome P450"/>
    <property type="match status" value="1"/>
</dbReference>
<evidence type="ECO:0000313" key="3">
    <source>
        <dbReference type="Proteomes" id="UP000271624"/>
    </source>
</evidence>
<dbReference type="InterPro" id="IPR050121">
    <property type="entry name" value="Cytochrome_P450_monoxygenase"/>
</dbReference>
<dbReference type="InterPro" id="IPR036396">
    <property type="entry name" value="Cyt_P450_sf"/>
</dbReference>
<dbReference type="GO" id="GO:0004497">
    <property type="term" value="F:monooxygenase activity"/>
    <property type="evidence" value="ECO:0007669"/>
    <property type="project" value="InterPro"/>
</dbReference>
<protein>
    <recommendedName>
        <fullName evidence="4">Cytochrome P450</fullName>
    </recommendedName>
</protein>
<dbReference type="Gene3D" id="1.10.630.10">
    <property type="entry name" value="Cytochrome P450"/>
    <property type="match status" value="1"/>
</dbReference>
<accession>A0A3S1CAF3</accession>